<dbReference type="Proteomes" id="UP000178892">
    <property type="component" value="Unassembled WGS sequence"/>
</dbReference>
<name>A0A1F5NV91_9BACT</name>
<keyword evidence="1" id="KW-1133">Transmembrane helix</keyword>
<reference evidence="2 3" key="1">
    <citation type="journal article" date="2016" name="Nat. Commun.">
        <title>Thousands of microbial genomes shed light on interconnected biogeochemical processes in an aquifer system.</title>
        <authorList>
            <person name="Anantharaman K."/>
            <person name="Brown C.T."/>
            <person name="Hug L.A."/>
            <person name="Sharon I."/>
            <person name="Castelle C.J."/>
            <person name="Probst A.J."/>
            <person name="Thomas B.C."/>
            <person name="Singh A."/>
            <person name="Wilkins M.J."/>
            <person name="Karaoz U."/>
            <person name="Brodie E.L."/>
            <person name="Williams K.H."/>
            <person name="Hubbard S.S."/>
            <person name="Banfield J.F."/>
        </authorList>
    </citation>
    <scope>NUCLEOTIDE SEQUENCE [LARGE SCALE GENOMIC DNA]</scope>
</reference>
<gene>
    <name evidence="2" type="ORF">A2720_00625</name>
</gene>
<dbReference type="AlphaFoldDB" id="A0A1F5NV91"/>
<organism evidence="2 3">
    <name type="scientific">Candidatus Doudnabacteria bacterium RIFCSPHIGHO2_01_FULL_46_24</name>
    <dbReference type="NCBI Taxonomy" id="1817825"/>
    <lineage>
        <taxon>Bacteria</taxon>
        <taxon>Candidatus Doudnaibacteriota</taxon>
    </lineage>
</organism>
<keyword evidence="1" id="KW-0812">Transmembrane</keyword>
<dbReference type="EMBL" id="MFEL01000007">
    <property type="protein sequence ID" value="OGE81585.1"/>
    <property type="molecule type" value="Genomic_DNA"/>
</dbReference>
<protein>
    <submittedName>
        <fullName evidence="2">Uncharacterized protein</fullName>
    </submittedName>
</protein>
<comment type="caution">
    <text evidence="2">The sequence shown here is derived from an EMBL/GenBank/DDBJ whole genome shotgun (WGS) entry which is preliminary data.</text>
</comment>
<dbReference type="STRING" id="1817825.A2720_00625"/>
<feature type="transmembrane region" description="Helical" evidence="1">
    <location>
        <begin position="9"/>
        <end position="28"/>
    </location>
</feature>
<sequence length="97" mass="11015">MLTAKKKRVYIGIIIFCIVATIAVFVLYKPSVPTLDLSQFQSQNSTAASGGIRVFPQNKQFDESVFKLSKFKSLTEYQPIELNEEELGRENPFKPQL</sequence>
<evidence type="ECO:0000313" key="2">
    <source>
        <dbReference type="EMBL" id="OGE81585.1"/>
    </source>
</evidence>
<evidence type="ECO:0000313" key="3">
    <source>
        <dbReference type="Proteomes" id="UP000178892"/>
    </source>
</evidence>
<proteinExistence type="predicted"/>
<evidence type="ECO:0000256" key="1">
    <source>
        <dbReference type="SAM" id="Phobius"/>
    </source>
</evidence>
<accession>A0A1F5NV91</accession>
<keyword evidence="1" id="KW-0472">Membrane</keyword>